<dbReference type="SUPFAM" id="SSF48695">
    <property type="entry name" value="Multiheme cytochromes"/>
    <property type="match status" value="1"/>
</dbReference>
<dbReference type="PANTHER" id="PTHR35038">
    <property type="entry name" value="DISSIMILATORY SULFITE REDUCTASE SIRA"/>
    <property type="match status" value="1"/>
</dbReference>
<evidence type="ECO:0000259" key="2">
    <source>
        <dbReference type="Pfam" id="PF13435"/>
    </source>
</evidence>
<gene>
    <name evidence="3" type="ORF">X474_08870</name>
</gene>
<keyword evidence="1" id="KW-0732">Signal</keyword>
<evidence type="ECO:0000256" key="1">
    <source>
        <dbReference type="ARBA" id="ARBA00022729"/>
    </source>
</evidence>
<dbReference type="EMBL" id="AZAC01000011">
    <property type="protein sequence ID" value="KIX14352.1"/>
    <property type="molecule type" value="Genomic_DNA"/>
</dbReference>
<evidence type="ECO:0000313" key="3">
    <source>
        <dbReference type="EMBL" id="KIX14352.1"/>
    </source>
</evidence>
<dbReference type="STRING" id="1429043.X474_08870"/>
<dbReference type="InterPro" id="IPR051829">
    <property type="entry name" value="Multiheme_Cytochr_ET"/>
</dbReference>
<keyword evidence="4" id="KW-1185">Reference proteome</keyword>
<name>A0A0D2GHH0_9BACT</name>
<dbReference type="Gene3D" id="1.10.1130.10">
    <property type="entry name" value="Flavocytochrome C3, Chain A"/>
    <property type="match status" value="1"/>
</dbReference>
<organism evidence="3 4">
    <name type="scientific">Dethiosulfatarculus sandiegensis</name>
    <dbReference type="NCBI Taxonomy" id="1429043"/>
    <lineage>
        <taxon>Bacteria</taxon>
        <taxon>Pseudomonadati</taxon>
        <taxon>Thermodesulfobacteriota</taxon>
        <taxon>Desulfarculia</taxon>
        <taxon>Desulfarculales</taxon>
        <taxon>Desulfarculaceae</taxon>
        <taxon>Dethiosulfatarculus</taxon>
    </lineage>
</organism>
<dbReference type="InterPro" id="IPR036280">
    <property type="entry name" value="Multihaem_cyt_sf"/>
</dbReference>
<dbReference type="PATRIC" id="fig|1429043.3.peg.1877"/>
<dbReference type="OrthoDB" id="9814800at2"/>
<comment type="caution">
    <text evidence="3">The sequence shown here is derived from an EMBL/GenBank/DDBJ whole genome shotgun (WGS) entry which is preliminary data.</text>
</comment>
<dbReference type="Pfam" id="PF13435">
    <property type="entry name" value="Cytochrome_C554"/>
    <property type="match status" value="1"/>
</dbReference>
<dbReference type="PANTHER" id="PTHR35038:SF8">
    <property type="entry name" value="C-TYPE POLYHEME CYTOCHROME OMCC"/>
    <property type="match status" value="1"/>
</dbReference>
<evidence type="ECO:0000313" key="4">
    <source>
        <dbReference type="Proteomes" id="UP000032233"/>
    </source>
</evidence>
<feature type="domain" description="Cytochrome c-552/4" evidence="2">
    <location>
        <begin position="107"/>
        <end position="148"/>
    </location>
</feature>
<dbReference type="InParanoid" id="A0A0D2GHH0"/>
<dbReference type="RefSeq" id="WP_044348001.1">
    <property type="nucleotide sequence ID" value="NZ_AZAC01000011.1"/>
</dbReference>
<accession>A0A0D2GHH0</accession>
<dbReference type="Proteomes" id="UP000032233">
    <property type="component" value="Unassembled WGS sequence"/>
</dbReference>
<sequence length="296" mass="32894">MQPYTEGFAEKSLTPHKAAVKVDGHSYEAKVGPGQGYVLDKGPEGESRYNITQVLGGKNIFYFLTPLERGRLQTLPVDVKQKLWFDAAASGVRHQGDRPVSWRHSGYTFNSACYACHVSQYKQNYDLATDTYGTTWSEPGINCESCHGPAAEHIRVCAEAPPGIVPEDLRIKRGGRDFTHEQNNATCSTRHAKSIALSTSFEPGDDFWDHYDLVTMEHPDFYPDGRDLGENYTYNTWLLSPCVKAGELDCTHCHTSSGRFRQKKNPTRPAPLVTKRGSITWKPTAGISRGAIPLVA</sequence>
<reference evidence="3 4" key="1">
    <citation type="submission" date="2013-11" db="EMBL/GenBank/DDBJ databases">
        <title>Metagenomic analysis of a methanogenic consortium involved in long chain n-alkane degradation.</title>
        <authorList>
            <person name="Davidova I.A."/>
            <person name="Callaghan A.V."/>
            <person name="Wawrik B."/>
            <person name="Pruitt S."/>
            <person name="Marks C."/>
            <person name="Duncan K.E."/>
            <person name="Suflita J.M."/>
        </authorList>
    </citation>
    <scope>NUCLEOTIDE SEQUENCE [LARGE SCALE GENOMIC DNA]</scope>
    <source>
        <strain evidence="3 4">SPR</strain>
    </source>
</reference>
<proteinExistence type="predicted"/>
<dbReference type="AlphaFoldDB" id="A0A0D2GHH0"/>
<dbReference type="InterPro" id="IPR023155">
    <property type="entry name" value="Cyt_c-552/4"/>
</dbReference>
<protein>
    <recommendedName>
        <fullName evidence="2">Cytochrome c-552/4 domain-containing protein</fullName>
    </recommendedName>
</protein>